<gene>
    <name evidence="4" type="ORF">H9809_06355</name>
</gene>
<reference evidence="4" key="2">
    <citation type="submission" date="2021-04" db="EMBL/GenBank/DDBJ databases">
        <authorList>
            <person name="Gilroy R."/>
        </authorList>
    </citation>
    <scope>NUCLEOTIDE SEQUENCE</scope>
    <source>
        <strain evidence="4">1068</strain>
    </source>
</reference>
<feature type="transmembrane region" description="Helical" evidence="2">
    <location>
        <begin position="231"/>
        <end position="252"/>
    </location>
</feature>
<evidence type="ECO:0000256" key="1">
    <source>
        <dbReference type="SAM" id="MobiDB-lite"/>
    </source>
</evidence>
<dbReference type="GO" id="GO:0008237">
    <property type="term" value="F:metallopeptidase activity"/>
    <property type="evidence" value="ECO:0007669"/>
    <property type="project" value="InterPro"/>
</dbReference>
<dbReference type="CDD" id="cd00118">
    <property type="entry name" value="LysM"/>
    <property type="match status" value="1"/>
</dbReference>
<dbReference type="InterPro" id="IPR000555">
    <property type="entry name" value="JAMM/MPN+_dom"/>
</dbReference>
<organism evidence="4 5">
    <name type="scientific">Candidatus Blautia pullicola</name>
    <dbReference type="NCBI Taxonomy" id="2838498"/>
    <lineage>
        <taxon>Bacteria</taxon>
        <taxon>Bacillati</taxon>
        <taxon>Bacillota</taxon>
        <taxon>Clostridia</taxon>
        <taxon>Lachnospirales</taxon>
        <taxon>Lachnospiraceae</taxon>
        <taxon>Blautia</taxon>
    </lineage>
</organism>
<evidence type="ECO:0000313" key="5">
    <source>
        <dbReference type="Proteomes" id="UP000824056"/>
    </source>
</evidence>
<feature type="domain" description="LysM" evidence="3">
    <location>
        <begin position="415"/>
        <end position="462"/>
    </location>
</feature>
<protein>
    <submittedName>
        <fullName evidence="4">LysM peptidoglycan-binding domain-containing protein</fullName>
    </submittedName>
</protein>
<evidence type="ECO:0000313" key="4">
    <source>
        <dbReference type="EMBL" id="HIZ65502.1"/>
    </source>
</evidence>
<dbReference type="AlphaFoldDB" id="A0A9D2FRU2"/>
<feature type="region of interest" description="Disordered" evidence="1">
    <location>
        <begin position="289"/>
        <end position="421"/>
    </location>
</feature>
<evidence type="ECO:0000259" key="3">
    <source>
        <dbReference type="PROSITE" id="PS51782"/>
    </source>
</evidence>
<dbReference type="Proteomes" id="UP000824056">
    <property type="component" value="Unassembled WGS sequence"/>
</dbReference>
<dbReference type="Gene3D" id="3.40.140.10">
    <property type="entry name" value="Cytidine Deaminase, domain 2"/>
    <property type="match status" value="1"/>
</dbReference>
<evidence type="ECO:0000256" key="2">
    <source>
        <dbReference type="SAM" id="Phobius"/>
    </source>
</evidence>
<reference evidence="4" key="1">
    <citation type="journal article" date="2021" name="PeerJ">
        <title>Extensive microbial diversity within the chicken gut microbiome revealed by metagenomics and culture.</title>
        <authorList>
            <person name="Gilroy R."/>
            <person name="Ravi A."/>
            <person name="Getino M."/>
            <person name="Pursley I."/>
            <person name="Horton D.L."/>
            <person name="Alikhan N.F."/>
            <person name="Baker D."/>
            <person name="Gharbi K."/>
            <person name="Hall N."/>
            <person name="Watson M."/>
            <person name="Adriaenssens E.M."/>
            <person name="Foster-Nyarko E."/>
            <person name="Jarju S."/>
            <person name="Secka A."/>
            <person name="Antonio M."/>
            <person name="Oren A."/>
            <person name="Chaudhuri R.R."/>
            <person name="La Ragione R."/>
            <person name="Hildebrand F."/>
            <person name="Pallen M.J."/>
        </authorList>
    </citation>
    <scope>NUCLEOTIDE SEQUENCE</scope>
    <source>
        <strain evidence="4">1068</strain>
    </source>
</reference>
<name>A0A9D2FRU2_9FIRM</name>
<dbReference type="SUPFAM" id="SSF54106">
    <property type="entry name" value="LysM domain"/>
    <property type="match status" value="1"/>
</dbReference>
<feature type="compositionally biased region" description="Acidic residues" evidence="1">
    <location>
        <begin position="374"/>
        <end position="389"/>
    </location>
</feature>
<comment type="caution">
    <text evidence="4">The sequence shown here is derived from an EMBL/GenBank/DDBJ whole genome shotgun (WGS) entry which is preliminary data.</text>
</comment>
<dbReference type="PROSITE" id="PS51782">
    <property type="entry name" value="LYSM"/>
    <property type="match status" value="1"/>
</dbReference>
<sequence length="463" mass="51608">MIEIVYEKEKQKPEGNEAFFRIPNNIRQIGEVGSSQKIYIEDYAYTYLCRISSENSHRGIAAILLGQANWKEGISYLFVKSAVALPDMEVSQEHLEFTQEIWNHVYEKNKEYFPDQEVVGWYLSIPGCSMELHEIICKTHLNHFGGSDKILFVMEPLEKEEAFYRYEEGQMSRQTGFYVYYEKNEPMHSFLIAQNQRQEKKSEEVDDSAVHSFRKKVEKNKKEEKQKGGFPLFKTAGVCAAVAVLAVGVLYLNDYNKLKNTQEAIAEIDKNRQSGDENEVYPVNGKVWENSEQSGNESEQDGSGQQDTEGQKNPAGNEEEISGTSEGKSEDNQETSAGNVDGQASSENTDSGNTDAAAPNKNSQDSSGQNTGSEDGEDQGQTDNPEDGLEGGNTNTENQTGSGEDSAESQAEGHVSYTIQQGDTITKISIKNYGSTAKVREICELNHLSVNDLIYPGQKILLP</sequence>
<dbReference type="InterPro" id="IPR018392">
    <property type="entry name" value="LysM"/>
</dbReference>
<dbReference type="EMBL" id="DXBG01000154">
    <property type="protein sequence ID" value="HIZ65502.1"/>
    <property type="molecule type" value="Genomic_DNA"/>
</dbReference>
<dbReference type="Pfam" id="PF01476">
    <property type="entry name" value="LysM"/>
    <property type="match status" value="1"/>
</dbReference>
<dbReference type="Pfam" id="PF01398">
    <property type="entry name" value="JAB"/>
    <property type="match status" value="1"/>
</dbReference>
<keyword evidence="2" id="KW-0472">Membrane</keyword>
<feature type="compositionally biased region" description="Polar residues" evidence="1">
    <location>
        <begin position="392"/>
        <end position="403"/>
    </location>
</feature>
<proteinExistence type="predicted"/>
<dbReference type="InterPro" id="IPR036779">
    <property type="entry name" value="LysM_dom_sf"/>
</dbReference>
<accession>A0A9D2FRU2</accession>
<dbReference type="Gene3D" id="3.10.350.10">
    <property type="entry name" value="LysM domain"/>
    <property type="match status" value="1"/>
</dbReference>
<feature type="compositionally biased region" description="Low complexity" evidence="1">
    <location>
        <begin position="290"/>
        <end position="306"/>
    </location>
</feature>
<dbReference type="SMART" id="SM00257">
    <property type="entry name" value="LysM"/>
    <property type="match status" value="1"/>
</dbReference>
<keyword evidence="2" id="KW-1133">Transmembrane helix</keyword>
<feature type="compositionally biased region" description="Polar residues" evidence="1">
    <location>
        <begin position="334"/>
        <end position="373"/>
    </location>
</feature>
<keyword evidence="2" id="KW-0812">Transmembrane</keyword>